<protein>
    <recommendedName>
        <fullName evidence="6">B box-type domain-containing protein</fullName>
    </recommendedName>
</protein>
<feature type="region of interest" description="Disordered" evidence="5">
    <location>
        <begin position="121"/>
        <end position="146"/>
    </location>
</feature>
<dbReference type="SUPFAM" id="SSF57845">
    <property type="entry name" value="B-box zinc-binding domain"/>
    <property type="match status" value="1"/>
</dbReference>
<feature type="domain" description="B box-type" evidence="6">
    <location>
        <begin position="52"/>
        <end position="95"/>
    </location>
</feature>
<name>A0A8C4R1J7_EPTBU</name>
<evidence type="ECO:0000259" key="6">
    <source>
        <dbReference type="PROSITE" id="PS50119"/>
    </source>
</evidence>
<organism evidence="7 8">
    <name type="scientific">Eptatretus burgeri</name>
    <name type="common">Inshore hagfish</name>
    <dbReference type="NCBI Taxonomy" id="7764"/>
    <lineage>
        <taxon>Eukaryota</taxon>
        <taxon>Metazoa</taxon>
        <taxon>Chordata</taxon>
        <taxon>Craniata</taxon>
        <taxon>Vertebrata</taxon>
        <taxon>Cyclostomata</taxon>
        <taxon>Myxini</taxon>
        <taxon>Myxiniformes</taxon>
        <taxon>Myxinidae</taxon>
        <taxon>Eptatretinae</taxon>
        <taxon>Eptatretus</taxon>
    </lineage>
</organism>
<dbReference type="Gene3D" id="3.30.160.60">
    <property type="entry name" value="Classic Zinc Finger"/>
    <property type="match status" value="1"/>
</dbReference>
<dbReference type="PANTHER" id="PTHR25465">
    <property type="entry name" value="B-BOX DOMAIN CONTAINING"/>
    <property type="match status" value="1"/>
</dbReference>
<accession>A0A8C4R1J7</accession>
<evidence type="ECO:0000256" key="2">
    <source>
        <dbReference type="ARBA" id="ARBA00022771"/>
    </source>
</evidence>
<dbReference type="InterPro" id="IPR000315">
    <property type="entry name" value="Znf_B-box"/>
</dbReference>
<dbReference type="PROSITE" id="PS50119">
    <property type="entry name" value="ZF_BBOX"/>
    <property type="match status" value="1"/>
</dbReference>
<keyword evidence="1" id="KW-0479">Metal-binding</keyword>
<reference evidence="7" key="2">
    <citation type="submission" date="2025-09" db="UniProtKB">
        <authorList>
            <consortium name="Ensembl"/>
        </authorList>
    </citation>
    <scope>IDENTIFICATION</scope>
</reference>
<evidence type="ECO:0000256" key="1">
    <source>
        <dbReference type="ARBA" id="ARBA00022723"/>
    </source>
</evidence>
<keyword evidence="3" id="KW-0862">Zinc</keyword>
<evidence type="ECO:0000256" key="3">
    <source>
        <dbReference type="ARBA" id="ARBA00022833"/>
    </source>
</evidence>
<keyword evidence="8" id="KW-1185">Reference proteome</keyword>
<dbReference type="Ensembl" id="ENSEBUT00000024327.1">
    <property type="protein sequence ID" value="ENSEBUP00000023752.1"/>
    <property type="gene ID" value="ENSEBUG00000014637.1"/>
</dbReference>
<evidence type="ECO:0000313" key="7">
    <source>
        <dbReference type="Ensembl" id="ENSEBUP00000023752.1"/>
    </source>
</evidence>
<dbReference type="Proteomes" id="UP000694388">
    <property type="component" value="Unplaced"/>
</dbReference>
<evidence type="ECO:0000256" key="4">
    <source>
        <dbReference type="PROSITE-ProRule" id="PRU00024"/>
    </source>
</evidence>
<dbReference type="GeneTree" id="ENSGT00940000165556"/>
<evidence type="ECO:0000256" key="5">
    <source>
        <dbReference type="SAM" id="MobiDB-lite"/>
    </source>
</evidence>
<dbReference type="AlphaFoldDB" id="A0A8C4R1J7"/>
<dbReference type="Pfam" id="PF00643">
    <property type="entry name" value="zf-B_box"/>
    <property type="match status" value="1"/>
</dbReference>
<evidence type="ECO:0000313" key="8">
    <source>
        <dbReference type="Proteomes" id="UP000694388"/>
    </source>
</evidence>
<reference evidence="7" key="1">
    <citation type="submission" date="2025-08" db="UniProtKB">
        <authorList>
            <consortium name="Ensembl"/>
        </authorList>
    </citation>
    <scope>IDENTIFICATION</scope>
</reference>
<dbReference type="SMART" id="SM00336">
    <property type="entry name" value="BBOX"/>
    <property type="match status" value="1"/>
</dbReference>
<dbReference type="PANTHER" id="PTHR25465:SF31">
    <property type="entry name" value="RING-TYPE DOMAIN-CONTAINING PROTEIN"/>
    <property type="match status" value="1"/>
</dbReference>
<dbReference type="OMA" id="QHEDIER"/>
<sequence>MSQQDVHVEHHCEVCFRMAARRCVPCDILCCEIHMKPHQHKGHKVVNPEVKLEELICANHGKPIQLYCNDDKTMMCLMCQMCKDGKHKNHNVVTLETVHAELKDVLKTKCPEVSKSKQHLQSQLDQLQEEVEQTQHTGQSTEGRLEERRRELYQLVDETVDLLMSRVIKRKNKKLSLLMKNMEKRQQQLKSVLEAESLLQTALQELEAVYFMQGFKDLVQRLESVSHFQYLKMAPRTSVGLL</sequence>
<dbReference type="GO" id="GO:0008270">
    <property type="term" value="F:zinc ion binding"/>
    <property type="evidence" value="ECO:0007669"/>
    <property type="project" value="UniProtKB-KW"/>
</dbReference>
<dbReference type="InterPro" id="IPR051051">
    <property type="entry name" value="E3_ubiq-ligase_TRIM/RNF"/>
</dbReference>
<proteinExistence type="predicted"/>
<keyword evidence="2 4" id="KW-0863">Zinc-finger</keyword>